<evidence type="ECO:0000313" key="3">
    <source>
        <dbReference type="Proteomes" id="UP000006038"/>
    </source>
</evidence>
<keyword evidence="3" id="KW-1185">Reference proteome</keyword>
<feature type="region of interest" description="Disordered" evidence="1">
    <location>
        <begin position="1"/>
        <end position="95"/>
    </location>
</feature>
<dbReference type="Proteomes" id="UP000006038">
    <property type="component" value="Chromosome 5"/>
</dbReference>
<dbReference type="Gramene" id="OB05G28470.1">
    <property type="protein sequence ID" value="OB05G28470.1"/>
    <property type="gene ID" value="OB05G28470"/>
</dbReference>
<reference evidence="2" key="2">
    <citation type="submission" date="2013-04" db="UniProtKB">
        <authorList>
            <consortium name="EnsemblPlants"/>
        </authorList>
    </citation>
    <scope>IDENTIFICATION</scope>
</reference>
<dbReference type="HOGENOM" id="CLU_2376225_0_0_1"/>
<dbReference type="AlphaFoldDB" id="J3M8C3"/>
<sequence length="95" mass="10691">MARTKHPAVRKSKPEPKKKLQFERSPRRPSAQREERADCGRNVGRRRDAWTAVEAEEATPIPSRHSSSAGDQEIPEIDRTAYPICAIFPSGEGDH</sequence>
<proteinExistence type="predicted"/>
<reference evidence="2" key="1">
    <citation type="journal article" date="2013" name="Nat. Commun.">
        <title>Whole-genome sequencing of Oryza brachyantha reveals mechanisms underlying Oryza genome evolution.</title>
        <authorList>
            <person name="Chen J."/>
            <person name="Huang Q."/>
            <person name="Gao D."/>
            <person name="Wang J."/>
            <person name="Lang Y."/>
            <person name="Liu T."/>
            <person name="Li B."/>
            <person name="Bai Z."/>
            <person name="Luis Goicoechea J."/>
            <person name="Liang C."/>
            <person name="Chen C."/>
            <person name="Zhang W."/>
            <person name="Sun S."/>
            <person name="Liao Y."/>
            <person name="Zhang X."/>
            <person name="Yang L."/>
            <person name="Song C."/>
            <person name="Wang M."/>
            <person name="Shi J."/>
            <person name="Liu G."/>
            <person name="Liu J."/>
            <person name="Zhou H."/>
            <person name="Zhou W."/>
            <person name="Yu Q."/>
            <person name="An N."/>
            <person name="Chen Y."/>
            <person name="Cai Q."/>
            <person name="Wang B."/>
            <person name="Liu B."/>
            <person name="Min J."/>
            <person name="Huang Y."/>
            <person name="Wu H."/>
            <person name="Li Z."/>
            <person name="Zhang Y."/>
            <person name="Yin Y."/>
            <person name="Song W."/>
            <person name="Jiang J."/>
            <person name="Jackson S.A."/>
            <person name="Wing R.A."/>
            <person name="Wang J."/>
            <person name="Chen M."/>
        </authorList>
    </citation>
    <scope>NUCLEOTIDE SEQUENCE [LARGE SCALE GENOMIC DNA]</scope>
    <source>
        <strain evidence="2">cv. IRGC 101232</strain>
    </source>
</reference>
<feature type="compositionally biased region" description="Basic and acidic residues" evidence="1">
    <location>
        <begin position="12"/>
        <end position="49"/>
    </location>
</feature>
<name>J3M8C3_ORYBR</name>
<accession>J3M8C3</accession>
<organism evidence="2">
    <name type="scientific">Oryza brachyantha</name>
    <name type="common">malo sina</name>
    <dbReference type="NCBI Taxonomy" id="4533"/>
    <lineage>
        <taxon>Eukaryota</taxon>
        <taxon>Viridiplantae</taxon>
        <taxon>Streptophyta</taxon>
        <taxon>Embryophyta</taxon>
        <taxon>Tracheophyta</taxon>
        <taxon>Spermatophyta</taxon>
        <taxon>Magnoliopsida</taxon>
        <taxon>Liliopsida</taxon>
        <taxon>Poales</taxon>
        <taxon>Poaceae</taxon>
        <taxon>BOP clade</taxon>
        <taxon>Oryzoideae</taxon>
        <taxon>Oryzeae</taxon>
        <taxon>Oryzinae</taxon>
        <taxon>Oryza</taxon>
    </lineage>
</organism>
<protein>
    <submittedName>
        <fullName evidence="2">Uncharacterized protein</fullName>
    </submittedName>
</protein>
<feature type="compositionally biased region" description="Basic residues" evidence="1">
    <location>
        <begin position="1"/>
        <end position="11"/>
    </location>
</feature>
<evidence type="ECO:0000256" key="1">
    <source>
        <dbReference type="SAM" id="MobiDB-lite"/>
    </source>
</evidence>
<dbReference type="EnsemblPlants" id="OB05G28470.1">
    <property type="protein sequence ID" value="OB05G28470.1"/>
    <property type="gene ID" value="OB05G28470"/>
</dbReference>
<evidence type="ECO:0000313" key="2">
    <source>
        <dbReference type="EnsemblPlants" id="OB05G28470.1"/>
    </source>
</evidence>